<comment type="caution">
    <text evidence="2">The sequence shown here is derived from an EMBL/GenBank/DDBJ whole genome shotgun (WGS) entry which is preliminary data.</text>
</comment>
<evidence type="ECO:0000313" key="2">
    <source>
        <dbReference type="EMBL" id="CAH1777188.1"/>
    </source>
</evidence>
<feature type="compositionally biased region" description="Polar residues" evidence="1">
    <location>
        <begin position="366"/>
        <end position="377"/>
    </location>
</feature>
<dbReference type="GO" id="GO:0015629">
    <property type="term" value="C:actin cytoskeleton"/>
    <property type="evidence" value="ECO:0007669"/>
    <property type="project" value="InterPro"/>
</dbReference>
<dbReference type="PANTHER" id="PTHR15435">
    <property type="entry name" value="KICSTOR COMPLEX PROTEIN KAPTIN"/>
    <property type="match status" value="1"/>
</dbReference>
<dbReference type="PANTHER" id="PTHR15435:SF2">
    <property type="entry name" value="KICSTOR COMPLEX PROTEIN KAPTIN"/>
    <property type="match status" value="1"/>
</dbReference>
<feature type="region of interest" description="Disordered" evidence="1">
    <location>
        <begin position="366"/>
        <end position="390"/>
    </location>
</feature>
<dbReference type="OrthoDB" id="10267127at2759"/>
<dbReference type="SUPFAM" id="SSF50978">
    <property type="entry name" value="WD40 repeat-like"/>
    <property type="match status" value="1"/>
</dbReference>
<keyword evidence="3" id="KW-1185">Reference proteome</keyword>
<dbReference type="EMBL" id="CAIIXF020000002">
    <property type="protein sequence ID" value="CAH1777188.1"/>
    <property type="molecule type" value="Genomic_DNA"/>
</dbReference>
<dbReference type="GO" id="GO:0051015">
    <property type="term" value="F:actin filament binding"/>
    <property type="evidence" value="ECO:0007669"/>
    <property type="project" value="TreeGrafter"/>
</dbReference>
<sequence>MATSAQPFSGKCCLLESHFCKLPSQSNVYGLAKVFMPSGMNKILVASLCGKVISMEYQKTRPSSQEIHFTYIPGDAQVVSIDAFNKSFQSNGVVVGITFIKEGPDGKPVPFINIYSDWEQGSEYNLASIAQGCFSLELPCIPYYLSHAQLFMQGSIETVFLLSGSDNQVHLFREDKFQHMFFKEDTLHLFPEFESTPSPILWFNMRYFDEHKRRLAAYGCQNGFLKVTLVNTETMKVLNEWTAQHDTPVTSVKLFTLQTEAEYPSFLASSADSVCSVDDSESESNIVPEYHLVVTSALEVSVVYRHILERGLYDQLVLPESDKYDCVLSTCVADVDFDGNNEILLATYGHKLLAYKFISRKLKLGQSSGHHSNQPSDPSVLHAHTQKHKPSLTDGDYKMIWQRSFADPLLAVEQVDLLGDGMLELAVLSLRGLHILQHDLDEAGELCERRLRELTRTLPELDAFQQLQSENLMESTQTQSSDSA</sequence>
<dbReference type="GO" id="GO:1904262">
    <property type="term" value="P:negative regulation of TORC1 signaling"/>
    <property type="evidence" value="ECO:0007669"/>
    <property type="project" value="TreeGrafter"/>
</dbReference>
<evidence type="ECO:0000256" key="1">
    <source>
        <dbReference type="SAM" id="MobiDB-lite"/>
    </source>
</evidence>
<dbReference type="GO" id="GO:0034198">
    <property type="term" value="P:cellular response to amino acid starvation"/>
    <property type="evidence" value="ECO:0007669"/>
    <property type="project" value="TreeGrafter"/>
</dbReference>
<dbReference type="GO" id="GO:0030027">
    <property type="term" value="C:lamellipodium"/>
    <property type="evidence" value="ECO:0007669"/>
    <property type="project" value="TreeGrafter"/>
</dbReference>
<evidence type="ECO:0000313" key="3">
    <source>
        <dbReference type="Proteomes" id="UP000749559"/>
    </source>
</evidence>
<protein>
    <submittedName>
        <fullName evidence="2">Uncharacterized protein</fullName>
    </submittedName>
</protein>
<dbReference type="InterPro" id="IPR029982">
    <property type="entry name" value="Kptn"/>
</dbReference>
<dbReference type="GO" id="GO:0007015">
    <property type="term" value="P:actin filament organization"/>
    <property type="evidence" value="ECO:0007669"/>
    <property type="project" value="InterPro"/>
</dbReference>
<dbReference type="InterPro" id="IPR036322">
    <property type="entry name" value="WD40_repeat_dom_sf"/>
</dbReference>
<organism evidence="2 3">
    <name type="scientific">Owenia fusiformis</name>
    <name type="common">Polychaete worm</name>
    <dbReference type="NCBI Taxonomy" id="6347"/>
    <lineage>
        <taxon>Eukaryota</taxon>
        <taxon>Metazoa</taxon>
        <taxon>Spiralia</taxon>
        <taxon>Lophotrochozoa</taxon>
        <taxon>Annelida</taxon>
        <taxon>Polychaeta</taxon>
        <taxon>Sedentaria</taxon>
        <taxon>Canalipalpata</taxon>
        <taxon>Sabellida</taxon>
        <taxon>Oweniida</taxon>
        <taxon>Oweniidae</taxon>
        <taxon>Owenia</taxon>
    </lineage>
</organism>
<dbReference type="Proteomes" id="UP000749559">
    <property type="component" value="Unassembled WGS sequence"/>
</dbReference>
<gene>
    <name evidence="2" type="ORF">OFUS_LOCUS4254</name>
</gene>
<name>A0A8J1TGP1_OWEFU</name>
<proteinExistence type="predicted"/>
<reference evidence="2" key="1">
    <citation type="submission" date="2022-03" db="EMBL/GenBank/DDBJ databases">
        <authorList>
            <person name="Martin C."/>
        </authorList>
    </citation>
    <scope>NUCLEOTIDE SEQUENCE</scope>
</reference>
<accession>A0A8J1TGP1</accession>
<dbReference type="AlphaFoldDB" id="A0A8J1TGP1"/>